<evidence type="ECO:0008006" key="2">
    <source>
        <dbReference type="Google" id="ProtNLM"/>
    </source>
</evidence>
<proteinExistence type="predicted"/>
<protein>
    <recommendedName>
        <fullName evidence="2">Reverse transcriptase Ty1/copia-type domain-containing protein</fullName>
    </recommendedName>
</protein>
<dbReference type="PANTHER" id="PTHR11439:SF483">
    <property type="entry name" value="PEPTIDE SYNTHASE GLIP-LIKE, PUTATIVE (AFU_ORTHOLOGUE AFUA_3G12920)-RELATED"/>
    <property type="match status" value="1"/>
</dbReference>
<dbReference type="AlphaFoldDB" id="A0A0A8XRS1"/>
<name>A0A0A8XRS1_ARUDO</name>
<reference evidence="1" key="2">
    <citation type="journal article" date="2015" name="Data Brief">
        <title>Shoot transcriptome of the giant reed, Arundo donax.</title>
        <authorList>
            <person name="Barrero R.A."/>
            <person name="Guerrero F.D."/>
            <person name="Moolhuijzen P."/>
            <person name="Goolsby J.A."/>
            <person name="Tidwell J."/>
            <person name="Bellgard S.E."/>
            <person name="Bellgard M.I."/>
        </authorList>
    </citation>
    <scope>NUCLEOTIDE SEQUENCE</scope>
    <source>
        <tissue evidence="1">Shoot tissue taken approximately 20 cm above the soil surface</tissue>
    </source>
</reference>
<dbReference type="EMBL" id="GBRH01281296">
    <property type="protein sequence ID" value="JAD16599.1"/>
    <property type="molecule type" value="Transcribed_RNA"/>
</dbReference>
<evidence type="ECO:0000313" key="1">
    <source>
        <dbReference type="EMBL" id="JAD16599.1"/>
    </source>
</evidence>
<reference evidence="1" key="1">
    <citation type="submission" date="2014-09" db="EMBL/GenBank/DDBJ databases">
        <authorList>
            <person name="Magalhaes I.L.F."/>
            <person name="Oliveira U."/>
            <person name="Santos F.R."/>
            <person name="Vidigal T.H.D.A."/>
            <person name="Brescovit A.D."/>
            <person name="Santos A.J."/>
        </authorList>
    </citation>
    <scope>NUCLEOTIDE SEQUENCE</scope>
    <source>
        <tissue evidence="1">Shoot tissue taken approximately 20 cm above the soil surface</tissue>
    </source>
</reference>
<dbReference type="PANTHER" id="PTHR11439">
    <property type="entry name" value="GAG-POL-RELATED RETROTRANSPOSON"/>
    <property type="match status" value="1"/>
</dbReference>
<accession>A0A0A8XRS1</accession>
<organism evidence="1">
    <name type="scientific">Arundo donax</name>
    <name type="common">Giant reed</name>
    <name type="synonym">Donax arundinaceus</name>
    <dbReference type="NCBI Taxonomy" id="35708"/>
    <lineage>
        <taxon>Eukaryota</taxon>
        <taxon>Viridiplantae</taxon>
        <taxon>Streptophyta</taxon>
        <taxon>Embryophyta</taxon>
        <taxon>Tracheophyta</taxon>
        <taxon>Spermatophyta</taxon>
        <taxon>Magnoliopsida</taxon>
        <taxon>Liliopsida</taxon>
        <taxon>Poales</taxon>
        <taxon>Poaceae</taxon>
        <taxon>PACMAD clade</taxon>
        <taxon>Arundinoideae</taxon>
        <taxon>Arundineae</taxon>
        <taxon>Arundo</taxon>
    </lineage>
</organism>
<sequence length="129" mass="14899">MLKKFDMENAKLIKTPMQTNRHLDLNEDSKAMDQKVYRSIIGSLLYLCASRLDIMLSMYMCARFQVAPKECHMVMVKRILRYLVYTPTLGLWYPKGSSFDLISYSDVNYASCKVDRKSISGLANSWVGH</sequence>